<protein>
    <submittedName>
        <fullName evidence="10">Putative membrane transport protein</fullName>
    </submittedName>
</protein>
<dbReference type="InterPro" id="IPR011701">
    <property type="entry name" value="MFS"/>
</dbReference>
<feature type="transmembrane region" description="Helical" evidence="8">
    <location>
        <begin position="493"/>
        <end position="511"/>
    </location>
</feature>
<dbReference type="PROSITE" id="PS00216">
    <property type="entry name" value="SUGAR_TRANSPORT_1"/>
    <property type="match status" value="1"/>
</dbReference>
<dbReference type="PROSITE" id="PS50850">
    <property type="entry name" value="MFS"/>
    <property type="match status" value="1"/>
</dbReference>
<feature type="transmembrane region" description="Helical" evidence="8">
    <location>
        <begin position="154"/>
        <end position="177"/>
    </location>
</feature>
<feature type="transmembrane region" description="Helical" evidence="8">
    <location>
        <begin position="410"/>
        <end position="435"/>
    </location>
</feature>
<dbReference type="Pfam" id="PF07690">
    <property type="entry name" value="MFS_1"/>
    <property type="match status" value="1"/>
</dbReference>
<feature type="transmembrane region" description="Helical" evidence="8">
    <location>
        <begin position="98"/>
        <end position="117"/>
    </location>
</feature>
<evidence type="ECO:0000256" key="3">
    <source>
        <dbReference type="ARBA" id="ARBA00022475"/>
    </source>
</evidence>
<accession>W7JDY7</accession>
<evidence type="ECO:0000256" key="4">
    <source>
        <dbReference type="ARBA" id="ARBA00022692"/>
    </source>
</evidence>
<dbReference type="STRING" id="909613.UO65_0525"/>
<evidence type="ECO:0000256" key="6">
    <source>
        <dbReference type="ARBA" id="ARBA00023136"/>
    </source>
</evidence>
<keyword evidence="4 8" id="KW-0812">Transmembrane</keyword>
<dbReference type="GO" id="GO:0005886">
    <property type="term" value="C:plasma membrane"/>
    <property type="evidence" value="ECO:0007669"/>
    <property type="project" value="UniProtKB-SubCell"/>
</dbReference>
<feature type="transmembrane region" description="Helical" evidence="8">
    <location>
        <begin position="456"/>
        <end position="473"/>
    </location>
</feature>
<dbReference type="InterPro" id="IPR005829">
    <property type="entry name" value="Sugar_transporter_CS"/>
</dbReference>
<dbReference type="Gene3D" id="1.20.1720.10">
    <property type="entry name" value="Multidrug resistance protein D"/>
    <property type="match status" value="1"/>
</dbReference>
<sequence>MIPDELPHVFPEAQRQSRRRAAVPRPALPIGTRQTPLQKGQAQKMPPAVAGAETPSRRRLGLILALLAFAQCIYAIDYSIVFVALPEIGAGVGFSAQTLQWVVSAYAVAFGGFLLLGGRAADLFGRRRMFAFGLFLYAVSSLAGALATEPVTLIVARAVQGIGGAFLAPATLSLVTTTFAEGPERNRALAIWGGAGGSGMVLGSLLGGVLTGAFGWASIFFANVPLAGGAMLLTFAIIPKDTERDASGRRFDLPGALTATIGLTLLVFTLVQGPVSGWTSPTILITAAIAVAVLAVFLTIEARGRDPLMPLRLFRNRNLSTGTVVTLVFMATFGALPYFFTVYFQTVHGYSAMQSGIAFLLPCVGVLIGNLSGGRLATRFGVRTTLIVALLMGAVGTVAFALSISPDASYLTLVPGVLILSLGQGAVFTAMYAAVTTGVDEQNQGIASGIASTGQQVGAAVGLAVLVAVANAGNAGLTGEALRVATADGLRSAMWATVAGIILLVLVTTNFRRSVAAPVAEPEKLAEVTPTV</sequence>
<dbReference type="AlphaFoldDB" id="W7JDY7"/>
<keyword evidence="6 8" id="KW-0472">Membrane</keyword>
<keyword evidence="2" id="KW-0813">Transport</keyword>
<dbReference type="GO" id="GO:0022857">
    <property type="term" value="F:transmembrane transporter activity"/>
    <property type="evidence" value="ECO:0007669"/>
    <property type="project" value="InterPro"/>
</dbReference>
<evidence type="ECO:0000256" key="5">
    <source>
        <dbReference type="ARBA" id="ARBA00022989"/>
    </source>
</evidence>
<name>W7JDY7_9PSEU</name>
<reference evidence="10 11" key="1">
    <citation type="journal article" date="2014" name="Genome Announc.">
        <title>Draft Genome Sequence of the Antitrypanosomally Active Sponge-Associated Bacterium Actinokineospora sp. Strain EG49.</title>
        <authorList>
            <person name="Harjes J."/>
            <person name="Ryu T."/>
            <person name="Abdelmohsen U.R."/>
            <person name="Moitinho-Silva L."/>
            <person name="Horn H."/>
            <person name="Ravasi T."/>
            <person name="Hentschel U."/>
        </authorList>
    </citation>
    <scope>NUCLEOTIDE SEQUENCE [LARGE SCALE GENOMIC DNA]</scope>
    <source>
        <strain evidence="10 11">EG49</strain>
    </source>
</reference>
<proteinExistence type="predicted"/>
<feature type="transmembrane region" description="Helical" evidence="8">
    <location>
        <begin position="283"/>
        <end position="300"/>
    </location>
</feature>
<keyword evidence="11" id="KW-1185">Reference proteome</keyword>
<keyword evidence="5 8" id="KW-1133">Transmembrane helix</keyword>
<evidence type="ECO:0000256" key="2">
    <source>
        <dbReference type="ARBA" id="ARBA00022448"/>
    </source>
</evidence>
<dbReference type="PANTHER" id="PTHR42718">
    <property type="entry name" value="MAJOR FACILITATOR SUPERFAMILY MULTIDRUG TRANSPORTER MFSC"/>
    <property type="match status" value="1"/>
</dbReference>
<dbReference type="Proteomes" id="UP000019277">
    <property type="component" value="Unassembled WGS sequence"/>
</dbReference>
<feature type="transmembrane region" description="Helical" evidence="8">
    <location>
        <begin position="384"/>
        <end position="404"/>
    </location>
</feature>
<evidence type="ECO:0000313" key="10">
    <source>
        <dbReference type="EMBL" id="EWC64199.1"/>
    </source>
</evidence>
<dbReference type="CDD" id="cd17321">
    <property type="entry name" value="MFS_MMR_MDR_like"/>
    <property type="match status" value="1"/>
</dbReference>
<feature type="transmembrane region" description="Helical" evidence="8">
    <location>
        <begin position="352"/>
        <end position="372"/>
    </location>
</feature>
<feature type="transmembrane region" description="Helical" evidence="8">
    <location>
        <begin position="321"/>
        <end position="340"/>
    </location>
</feature>
<evidence type="ECO:0000256" key="1">
    <source>
        <dbReference type="ARBA" id="ARBA00004651"/>
    </source>
</evidence>
<dbReference type="EMBL" id="AYXG01000020">
    <property type="protein sequence ID" value="EWC64199.1"/>
    <property type="molecule type" value="Genomic_DNA"/>
</dbReference>
<dbReference type="InterPro" id="IPR036259">
    <property type="entry name" value="MFS_trans_sf"/>
</dbReference>
<feature type="compositionally biased region" description="Polar residues" evidence="7">
    <location>
        <begin position="32"/>
        <end position="41"/>
    </location>
</feature>
<dbReference type="PANTHER" id="PTHR42718:SF46">
    <property type="entry name" value="BLR6921 PROTEIN"/>
    <property type="match status" value="1"/>
</dbReference>
<evidence type="ECO:0000256" key="8">
    <source>
        <dbReference type="SAM" id="Phobius"/>
    </source>
</evidence>
<dbReference type="Gene3D" id="1.20.1250.20">
    <property type="entry name" value="MFS general substrate transporter like domains"/>
    <property type="match status" value="1"/>
</dbReference>
<feature type="transmembrane region" description="Helical" evidence="8">
    <location>
        <begin position="216"/>
        <end position="239"/>
    </location>
</feature>
<feature type="transmembrane region" description="Helical" evidence="8">
    <location>
        <begin position="189"/>
        <end position="210"/>
    </location>
</feature>
<dbReference type="eggNOG" id="COG0477">
    <property type="taxonomic scope" value="Bacteria"/>
</dbReference>
<feature type="transmembrane region" description="Helical" evidence="8">
    <location>
        <begin position="251"/>
        <end position="271"/>
    </location>
</feature>
<organism evidence="10 11">
    <name type="scientific">Actinokineospora spheciospongiae</name>
    <dbReference type="NCBI Taxonomy" id="909613"/>
    <lineage>
        <taxon>Bacteria</taxon>
        <taxon>Bacillati</taxon>
        <taxon>Actinomycetota</taxon>
        <taxon>Actinomycetes</taxon>
        <taxon>Pseudonocardiales</taxon>
        <taxon>Pseudonocardiaceae</taxon>
        <taxon>Actinokineospora</taxon>
    </lineage>
</organism>
<dbReference type="SUPFAM" id="SSF103473">
    <property type="entry name" value="MFS general substrate transporter"/>
    <property type="match status" value="1"/>
</dbReference>
<dbReference type="PATRIC" id="fig|909613.9.peg.540"/>
<comment type="caution">
    <text evidence="10">The sequence shown here is derived from an EMBL/GenBank/DDBJ whole genome shotgun (WGS) entry which is preliminary data.</text>
</comment>
<evidence type="ECO:0000256" key="7">
    <source>
        <dbReference type="SAM" id="MobiDB-lite"/>
    </source>
</evidence>
<keyword evidence="3" id="KW-1003">Cell membrane</keyword>
<feature type="transmembrane region" description="Helical" evidence="8">
    <location>
        <begin position="62"/>
        <end position="86"/>
    </location>
</feature>
<feature type="transmembrane region" description="Helical" evidence="8">
    <location>
        <begin position="129"/>
        <end position="148"/>
    </location>
</feature>
<dbReference type="InterPro" id="IPR020846">
    <property type="entry name" value="MFS_dom"/>
</dbReference>
<evidence type="ECO:0000313" key="11">
    <source>
        <dbReference type="Proteomes" id="UP000019277"/>
    </source>
</evidence>
<comment type="subcellular location">
    <subcellularLocation>
        <location evidence="1">Cell membrane</location>
        <topology evidence="1">Multi-pass membrane protein</topology>
    </subcellularLocation>
</comment>
<gene>
    <name evidence="10" type="ORF">UO65_0525</name>
</gene>
<feature type="region of interest" description="Disordered" evidence="7">
    <location>
        <begin position="12"/>
        <end position="52"/>
    </location>
</feature>
<feature type="domain" description="Major facilitator superfamily (MFS) profile" evidence="9">
    <location>
        <begin position="63"/>
        <end position="516"/>
    </location>
</feature>
<evidence type="ECO:0000259" key="9">
    <source>
        <dbReference type="PROSITE" id="PS50850"/>
    </source>
</evidence>